<sequence length="260" mass="30848">MRVIRTDEWLLQDYENPIKICKKLKKYFHDETISESDILNHLAKFGMYKQPYSNGKDEIKNLQKKKVWQYVYKEAKKLQTIWNGPSISVFILPVEIRNKRIAKEQNGKSGLAFSDKLFLFIGDHLDKNEIKALLTHEYNHICRLHYYQKNAEEFTLLDTIILEGLAENAVREYCGEDNLASWTTYYSEDQLEDMYQKIIKPNESLSTFERKHNEILYGMKFYPKMAGYCVGFYLVKNYMINNRCKIKDTLPINSSQFIEL</sequence>
<organism evidence="2 3">
    <name type="scientific">Ornithinibacillus halophilus</name>
    <dbReference type="NCBI Taxonomy" id="930117"/>
    <lineage>
        <taxon>Bacteria</taxon>
        <taxon>Bacillati</taxon>
        <taxon>Bacillota</taxon>
        <taxon>Bacilli</taxon>
        <taxon>Bacillales</taxon>
        <taxon>Bacillaceae</taxon>
        <taxon>Ornithinibacillus</taxon>
    </lineage>
</organism>
<evidence type="ECO:0000313" key="2">
    <source>
        <dbReference type="EMBL" id="SHF92100.1"/>
    </source>
</evidence>
<dbReference type="InterPro" id="IPR018728">
    <property type="entry name" value="DUF2268"/>
</dbReference>
<reference evidence="2 3" key="1">
    <citation type="submission" date="2016-11" db="EMBL/GenBank/DDBJ databases">
        <authorList>
            <person name="Jaros S."/>
            <person name="Januszkiewicz K."/>
            <person name="Wedrychowicz H."/>
        </authorList>
    </citation>
    <scope>NUCLEOTIDE SEQUENCE [LARGE SCALE GENOMIC DNA]</scope>
    <source>
        <strain evidence="2 3">IBRC-M 10683</strain>
    </source>
</reference>
<feature type="domain" description="DUF2268" evidence="1">
    <location>
        <begin position="67"/>
        <end position="259"/>
    </location>
</feature>
<gene>
    <name evidence="2" type="ORF">SAMN05216225_100920</name>
</gene>
<dbReference type="STRING" id="930117.SAMN05216225_100920"/>
<dbReference type="Pfam" id="PF10026">
    <property type="entry name" value="DUF2268"/>
    <property type="match status" value="1"/>
</dbReference>
<dbReference type="RefSeq" id="WP_072889064.1">
    <property type="nucleotide sequence ID" value="NZ_FQVW01000009.1"/>
</dbReference>
<evidence type="ECO:0000313" key="3">
    <source>
        <dbReference type="Proteomes" id="UP000183988"/>
    </source>
</evidence>
<dbReference type="Proteomes" id="UP000183988">
    <property type="component" value="Unassembled WGS sequence"/>
</dbReference>
<evidence type="ECO:0000259" key="1">
    <source>
        <dbReference type="Pfam" id="PF10026"/>
    </source>
</evidence>
<accession>A0A1M5FKP4</accession>
<dbReference type="AlphaFoldDB" id="A0A1M5FKP4"/>
<name>A0A1M5FKP4_9BACI</name>
<keyword evidence="3" id="KW-1185">Reference proteome</keyword>
<dbReference type="EMBL" id="FQVW01000009">
    <property type="protein sequence ID" value="SHF92100.1"/>
    <property type="molecule type" value="Genomic_DNA"/>
</dbReference>
<protein>
    <submittedName>
        <fullName evidence="2">Uncharacterized protein YjaZ</fullName>
    </submittedName>
</protein>
<proteinExistence type="predicted"/>